<evidence type="ECO:0000313" key="3">
    <source>
        <dbReference type="EMBL" id="GJE95529.1"/>
    </source>
</evidence>
<proteinExistence type="predicted"/>
<accession>A0A9P3LIC6</accession>
<dbReference type="Pfam" id="PF00651">
    <property type="entry name" value="BTB"/>
    <property type="match status" value="1"/>
</dbReference>
<dbReference type="InterPro" id="IPR000210">
    <property type="entry name" value="BTB/POZ_dom"/>
</dbReference>
<dbReference type="Proteomes" id="UP000703269">
    <property type="component" value="Unassembled WGS sequence"/>
</dbReference>
<dbReference type="PROSITE" id="PS50097">
    <property type="entry name" value="BTB"/>
    <property type="match status" value="1"/>
</dbReference>
<dbReference type="OrthoDB" id="3357985at2759"/>
<dbReference type="AlphaFoldDB" id="A0A9P3LIC6"/>
<evidence type="ECO:0000313" key="4">
    <source>
        <dbReference type="Proteomes" id="UP000703269"/>
    </source>
</evidence>
<protein>
    <recommendedName>
        <fullName evidence="2">BTB domain-containing protein</fullName>
    </recommendedName>
</protein>
<feature type="compositionally biased region" description="Acidic residues" evidence="1">
    <location>
        <begin position="223"/>
        <end position="233"/>
    </location>
</feature>
<evidence type="ECO:0000259" key="2">
    <source>
        <dbReference type="PROSITE" id="PS50097"/>
    </source>
</evidence>
<organism evidence="3 4">
    <name type="scientific">Phanerochaete sordida</name>
    <dbReference type="NCBI Taxonomy" id="48140"/>
    <lineage>
        <taxon>Eukaryota</taxon>
        <taxon>Fungi</taxon>
        <taxon>Dikarya</taxon>
        <taxon>Basidiomycota</taxon>
        <taxon>Agaricomycotina</taxon>
        <taxon>Agaricomycetes</taxon>
        <taxon>Polyporales</taxon>
        <taxon>Phanerochaetaceae</taxon>
        <taxon>Phanerochaete</taxon>
    </lineage>
</organism>
<dbReference type="InterPro" id="IPR011333">
    <property type="entry name" value="SKP1/BTB/POZ_sf"/>
</dbReference>
<feature type="region of interest" description="Disordered" evidence="1">
    <location>
        <begin position="222"/>
        <end position="244"/>
    </location>
</feature>
<gene>
    <name evidence="3" type="ORF">PsYK624_117140</name>
</gene>
<reference evidence="3 4" key="1">
    <citation type="submission" date="2021-08" db="EMBL/GenBank/DDBJ databases">
        <title>Draft Genome Sequence of Phanerochaete sordida strain YK-624.</title>
        <authorList>
            <person name="Mori T."/>
            <person name="Dohra H."/>
            <person name="Suzuki T."/>
            <person name="Kawagishi H."/>
            <person name="Hirai H."/>
        </authorList>
    </citation>
    <scope>NUCLEOTIDE SEQUENCE [LARGE SCALE GENOMIC DNA]</scope>
    <source>
        <strain evidence="3 4">YK-624</strain>
    </source>
</reference>
<evidence type="ECO:0000256" key="1">
    <source>
        <dbReference type="SAM" id="MobiDB-lite"/>
    </source>
</evidence>
<feature type="domain" description="BTB" evidence="2">
    <location>
        <begin position="17"/>
        <end position="81"/>
    </location>
</feature>
<dbReference type="SUPFAM" id="SSF54695">
    <property type="entry name" value="POZ domain"/>
    <property type="match status" value="1"/>
</dbReference>
<dbReference type="SMART" id="SM00225">
    <property type="entry name" value="BTB"/>
    <property type="match status" value="2"/>
</dbReference>
<dbReference type="EMBL" id="BPQB01000050">
    <property type="protein sequence ID" value="GJE95529.1"/>
    <property type="molecule type" value="Genomic_DNA"/>
</dbReference>
<dbReference type="Gene3D" id="3.30.710.10">
    <property type="entry name" value="Potassium Channel Kv1.1, Chain A"/>
    <property type="match status" value="1"/>
</dbReference>
<dbReference type="CDD" id="cd18186">
    <property type="entry name" value="BTB_POZ_ZBTB_KLHL-like"/>
    <property type="match status" value="1"/>
</dbReference>
<comment type="caution">
    <text evidence="3">The sequence shown here is derived from an EMBL/GenBank/DDBJ whole genome shotgun (WGS) entry which is preliminary data.</text>
</comment>
<sequence>MNQDPPVAVASAPFDEGDVVLRSSDGVDFRVHRNILALASPFFKSMFSLYQPSGAHVEGGIPVIPVAEPGNVVDHLLRFCYPVRNPTIADIATLGSVLQAAIKYDMDEPTHLAKEAFHGLMRGSPLHAYAISCQLQLEEEAALAAQCWKAENGTWDGSHEDFARTSAGASYVPPMAEISAAAYYRLLHFVRGHHITSFCNPPLPPPAPAEVPAAREPSVVASAEDDMNEDEGDAQSPSSPMEQDHAMETTFPFGQADADLVVRSSDDVDFRVHKLVLKLQTDTNAAGIVQTLFEHTPLTVDGLAGIKVPESSKTVRDLLRMCYPAFPGSPFIVSSWNITDLCDEYPTLAAAQRYGLSAVLEACRYHLDWVHSDVRPDTPLLRLYCVAVKLGWSGEAEDVAVDIAYYGPEMPGYTHEMETMSAESYHRLLSFCHRYRRALFDGLSKTYLSPSLPTRDWRKRWFDSMCGRSTLEIPSLLVEREVYTALRRRTPYDKSSETGRWSECFDLLDMTERAAKMDEKMTSFVANINL</sequence>
<name>A0A9P3LIC6_9APHY</name>
<keyword evidence="4" id="KW-1185">Reference proteome</keyword>